<feature type="region of interest" description="Disordered" evidence="1">
    <location>
        <begin position="21"/>
        <end position="69"/>
    </location>
</feature>
<reference evidence="3" key="1">
    <citation type="journal article" date="2014" name="Int. J. Syst. Evol. Microbiol.">
        <title>Complete genome sequence of Corynebacterium casei LMG S-19264T (=DSM 44701T), isolated from a smear-ripened cheese.</title>
        <authorList>
            <consortium name="US DOE Joint Genome Institute (JGI-PGF)"/>
            <person name="Walter F."/>
            <person name="Albersmeier A."/>
            <person name="Kalinowski J."/>
            <person name="Ruckert C."/>
        </authorList>
    </citation>
    <scope>NUCLEOTIDE SEQUENCE</scope>
    <source>
        <strain evidence="3">VKM B-2789</strain>
    </source>
</reference>
<dbReference type="Proteomes" id="UP001143330">
    <property type="component" value="Unassembled WGS sequence"/>
</dbReference>
<protein>
    <recommendedName>
        <fullName evidence="5">DUF4148 domain-containing protein</fullName>
    </recommendedName>
</protein>
<name>A0A9W6N9B4_9HYPH</name>
<sequence>MRLYTTRALTALLLTAAALAPAHAEPRDPSDAEGYAEALRSAHQARRGELPASSKKTAAQPFRYTNTPSTVGVEPYIARTIERNARGDR</sequence>
<accession>A0A9W6N9B4</accession>
<dbReference type="EMBL" id="BSFM01000003">
    <property type="protein sequence ID" value="GLK82438.1"/>
    <property type="molecule type" value="Genomic_DNA"/>
</dbReference>
<keyword evidence="2" id="KW-0732">Signal</keyword>
<feature type="chain" id="PRO_5040943218" description="DUF4148 domain-containing protein" evidence="2">
    <location>
        <begin position="25"/>
        <end position="89"/>
    </location>
</feature>
<reference evidence="3" key="2">
    <citation type="submission" date="2023-01" db="EMBL/GenBank/DDBJ databases">
        <authorList>
            <person name="Sun Q."/>
            <person name="Evtushenko L."/>
        </authorList>
    </citation>
    <scope>NUCLEOTIDE SEQUENCE</scope>
    <source>
        <strain evidence="3">VKM B-2789</strain>
    </source>
</reference>
<evidence type="ECO:0000256" key="1">
    <source>
        <dbReference type="SAM" id="MobiDB-lite"/>
    </source>
</evidence>
<evidence type="ECO:0008006" key="5">
    <source>
        <dbReference type="Google" id="ProtNLM"/>
    </source>
</evidence>
<evidence type="ECO:0000313" key="3">
    <source>
        <dbReference type="EMBL" id="GLK82438.1"/>
    </source>
</evidence>
<evidence type="ECO:0000256" key="2">
    <source>
        <dbReference type="SAM" id="SignalP"/>
    </source>
</evidence>
<dbReference type="AlphaFoldDB" id="A0A9W6N9B4"/>
<keyword evidence="4" id="KW-1185">Reference proteome</keyword>
<organism evidence="3 4">
    <name type="scientific">Ancylobacter defluvii</name>
    <dbReference type="NCBI Taxonomy" id="1282440"/>
    <lineage>
        <taxon>Bacteria</taxon>
        <taxon>Pseudomonadati</taxon>
        <taxon>Pseudomonadota</taxon>
        <taxon>Alphaproteobacteria</taxon>
        <taxon>Hyphomicrobiales</taxon>
        <taxon>Xanthobacteraceae</taxon>
        <taxon>Ancylobacter</taxon>
    </lineage>
</organism>
<feature type="signal peptide" evidence="2">
    <location>
        <begin position="1"/>
        <end position="24"/>
    </location>
</feature>
<proteinExistence type="predicted"/>
<dbReference type="RefSeq" id="WP_213363086.1">
    <property type="nucleotide sequence ID" value="NZ_BSFM01000003.1"/>
</dbReference>
<comment type="caution">
    <text evidence="3">The sequence shown here is derived from an EMBL/GenBank/DDBJ whole genome shotgun (WGS) entry which is preliminary data.</text>
</comment>
<evidence type="ECO:0000313" key="4">
    <source>
        <dbReference type="Proteomes" id="UP001143330"/>
    </source>
</evidence>
<gene>
    <name evidence="3" type="ORF">GCM10017653_05070</name>
</gene>